<organism evidence="3 4">
    <name type="scientific">Mameliella alba</name>
    <dbReference type="NCBI Taxonomy" id="561184"/>
    <lineage>
        <taxon>Bacteria</taxon>
        <taxon>Pseudomonadati</taxon>
        <taxon>Pseudomonadota</taxon>
        <taxon>Alphaproteobacteria</taxon>
        <taxon>Rhodobacterales</taxon>
        <taxon>Roseobacteraceae</taxon>
        <taxon>Mameliella</taxon>
    </lineage>
</organism>
<dbReference type="InterPro" id="IPR035901">
    <property type="entry name" value="GIY-YIG_endonuc_sf"/>
</dbReference>
<dbReference type="RefSeq" id="WP_043136525.1">
    <property type="nucleotide sequence ID" value="NZ_JSUQ01000001.1"/>
</dbReference>
<comment type="similarity">
    <text evidence="1">Belongs to the UPF0213 family.</text>
</comment>
<dbReference type="PANTHER" id="PTHR34477:SF5">
    <property type="entry name" value="BSL5627 PROTEIN"/>
    <property type="match status" value="1"/>
</dbReference>
<accession>A0A0B3RWL4</accession>
<dbReference type="EMBL" id="JSUQ01000001">
    <property type="protein sequence ID" value="KHQ55315.1"/>
    <property type="molecule type" value="Genomic_DNA"/>
</dbReference>
<dbReference type="Gene3D" id="3.40.1440.10">
    <property type="entry name" value="GIY-YIG endonuclease"/>
    <property type="match status" value="1"/>
</dbReference>
<dbReference type="AlphaFoldDB" id="A0A0B3RWL4"/>
<keyword evidence="4" id="KW-1185">Reference proteome</keyword>
<dbReference type="InterPro" id="IPR000305">
    <property type="entry name" value="GIY-YIG_endonuc"/>
</dbReference>
<dbReference type="STRING" id="561184.SAMN05216376_103354"/>
<dbReference type="InterPro" id="IPR050190">
    <property type="entry name" value="UPF0213_domain"/>
</dbReference>
<evidence type="ECO:0000313" key="4">
    <source>
        <dbReference type="Proteomes" id="UP000030960"/>
    </source>
</evidence>
<proteinExistence type="inferred from homology"/>
<dbReference type="Pfam" id="PF01541">
    <property type="entry name" value="GIY-YIG"/>
    <property type="match status" value="1"/>
</dbReference>
<evidence type="ECO:0000256" key="1">
    <source>
        <dbReference type="ARBA" id="ARBA00007435"/>
    </source>
</evidence>
<protein>
    <submittedName>
        <fullName evidence="3">GIY-YIG nuclease</fullName>
    </submittedName>
</protein>
<dbReference type="OrthoDB" id="287318at2"/>
<dbReference type="PATRIC" id="fig|1515334.3.peg.352"/>
<name>A0A0B3RWL4_9RHOB</name>
<comment type="caution">
    <text evidence="3">The sequence shown here is derived from an EMBL/GenBank/DDBJ whole genome shotgun (WGS) entry which is preliminary data.</text>
</comment>
<sequence>MPHFVYIMAARPGGALYIGRSTNLRDRVAAHRAGLSVHTARYGIHTLVWFEEHADFESSLRRERRLKRWRRAWKDQLITEFNPNWQDMIDAIP</sequence>
<dbReference type="SUPFAM" id="SSF82771">
    <property type="entry name" value="GIY-YIG endonuclease"/>
    <property type="match status" value="1"/>
</dbReference>
<gene>
    <name evidence="3" type="ORF">OA50_00351</name>
</gene>
<dbReference type="SMART" id="SM00465">
    <property type="entry name" value="GIYc"/>
    <property type="match status" value="1"/>
</dbReference>
<dbReference type="PANTHER" id="PTHR34477">
    <property type="entry name" value="UPF0213 PROTEIN YHBQ"/>
    <property type="match status" value="1"/>
</dbReference>
<evidence type="ECO:0000313" key="3">
    <source>
        <dbReference type="EMBL" id="KHQ55315.1"/>
    </source>
</evidence>
<reference evidence="3 4" key="1">
    <citation type="submission" date="2014-10" db="EMBL/GenBank/DDBJ databases">
        <title>Genome sequence of Ponticoccus sp. strain UMTAT08 isolated from clonal culture of toxic dinoflagellate Alexandrium tamiyavanichii.</title>
        <authorList>
            <person name="Gan H.Y."/>
            <person name="Muhd D.-D."/>
            <person name="Mohd Noor M.E."/>
            <person name="Yeong Y.S."/>
            <person name="Usup G."/>
        </authorList>
    </citation>
    <scope>NUCLEOTIDE SEQUENCE [LARGE SCALE GENOMIC DNA]</scope>
    <source>
        <strain evidence="3 4">UMTAT08</strain>
    </source>
</reference>
<feature type="domain" description="GIY-YIG" evidence="2">
    <location>
        <begin position="1"/>
        <end position="76"/>
    </location>
</feature>
<dbReference type="Proteomes" id="UP000030960">
    <property type="component" value="Unassembled WGS sequence"/>
</dbReference>
<dbReference type="PROSITE" id="PS50164">
    <property type="entry name" value="GIY_YIG"/>
    <property type="match status" value="1"/>
</dbReference>
<evidence type="ECO:0000259" key="2">
    <source>
        <dbReference type="PROSITE" id="PS50164"/>
    </source>
</evidence>